<evidence type="ECO:0000313" key="16">
    <source>
        <dbReference type="Proteomes" id="UP001479436"/>
    </source>
</evidence>
<evidence type="ECO:0000256" key="7">
    <source>
        <dbReference type="ARBA" id="ARBA00022694"/>
    </source>
</evidence>
<keyword evidence="5 13" id="KW-0963">Cytoplasm</keyword>
<evidence type="ECO:0000256" key="3">
    <source>
        <dbReference type="ARBA" id="ARBA00012584"/>
    </source>
</evidence>
<proteinExistence type="inferred from homology"/>
<evidence type="ECO:0000256" key="12">
    <source>
        <dbReference type="ARBA" id="ARBA00048366"/>
    </source>
</evidence>
<evidence type="ECO:0000259" key="14">
    <source>
        <dbReference type="PROSITE" id="PS51163"/>
    </source>
</evidence>
<keyword evidence="9 13" id="KW-0547">Nucleotide-binding</keyword>
<keyword evidence="6 13" id="KW-0808">Transferase</keyword>
<keyword evidence="8 13" id="KW-0548">Nucleotidyltransferase</keyword>
<dbReference type="InterPro" id="IPR050156">
    <property type="entry name" value="TC-AMP_synthase_SUA5"/>
</dbReference>
<dbReference type="Gene3D" id="3.40.50.11030">
    <property type="entry name" value="Threonylcarbamoyl-AMP synthase, C-terminal domain"/>
    <property type="match status" value="1"/>
</dbReference>
<dbReference type="InterPro" id="IPR006070">
    <property type="entry name" value="Sua5-like_dom"/>
</dbReference>
<evidence type="ECO:0000256" key="2">
    <source>
        <dbReference type="ARBA" id="ARBA00007663"/>
    </source>
</evidence>
<dbReference type="Pfam" id="PF03481">
    <property type="entry name" value="Sua5_C"/>
    <property type="match status" value="1"/>
</dbReference>
<evidence type="ECO:0000256" key="4">
    <source>
        <dbReference type="ARBA" id="ARBA00015492"/>
    </source>
</evidence>
<evidence type="ECO:0000256" key="10">
    <source>
        <dbReference type="ARBA" id="ARBA00022840"/>
    </source>
</evidence>
<dbReference type="PANTHER" id="PTHR17490">
    <property type="entry name" value="SUA5"/>
    <property type="match status" value="1"/>
</dbReference>
<dbReference type="PANTHER" id="PTHR17490:SF16">
    <property type="entry name" value="THREONYLCARBAMOYL-AMP SYNTHASE"/>
    <property type="match status" value="1"/>
</dbReference>
<comment type="catalytic activity">
    <reaction evidence="12 13">
        <text>L-threonine + hydrogencarbonate + ATP = L-threonylcarbamoyladenylate + diphosphate + H2O</text>
        <dbReference type="Rhea" id="RHEA:36407"/>
        <dbReference type="ChEBI" id="CHEBI:15377"/>
        <dbReference type="ChEBI" id="CHEBI:17544"/>
        <dbReference type="ChEBI" id="CHEBI:30616"/>
        <dbReference type="ChEBI" id="CHEBI:33019"/>
        <dbReference type="ChEBI" id="CHEBI:57926"/>
        <dbReference type="ChEBI" id="CHEBI:73682"/>
        <dbReference type="EC" id="2.7.7.87"/>
    </reaction>
</comment>
<dbReference type="Gene3D" id="3.90.870.10">
    <property type="entry name" value="DHBP synthase"/>
    <property type="match status" value="1"/>
</dbReference>
<evidence type="ECO:0000256" key="5">
    <source>
        <dbReference type="ARBA" id="ARBA00022490"/>
    </source>
</evidence>
<dbReference type="PIRSF" id="PIRSF004930">
    <property type="entry name" value="Tln_factor_SUA5"/>
    <property type="match status" value="1"/>
</dbReference>
<evidence type="ECO:0000256" key="6">
    <source>
        <dbReference type="ARBA" id="ARBA00022679"/>
    </source>
</evidence>
<reference evidence="15 16" key="1">
    <citation type="submission" date="2023-04" db="EMBL/GenBank/DDBJ databases">
        <title>Genome of Basidiobolus ranarum AG-B5.</title>
        <authorList>
            <person name="Stajich J.E."/>
            <person name="Carter-House D."/>
            <person name="Gryganskyi A."/>
        </authorList>
    </citation>
    <scope>NUCLEOTIDE SEQUENCE [LARGE SCALE GENOMIC DNA]</scope>
    <source>
        <strain evidence="15 16">AG-B5</strain>
    </source>
</reference>
<gene>
    <name evidence="15" type="ORF">K7432_004366</name>
</gene>
<comment type="similarity">
    <text evidence="2 13">Belongs to the SUA5 family.</text>
</comment>
<protein>
    <recommendedName>
        <fullName evidence="4 13">Threonylcarbamoyl-AMP synthase</fullName>
        <shortName evidence="13">TC-AMP synthase</shortName>
        <ecNumber evidence="3 13">2.7.7.87</ecNumber>
    </recommendedName>
    <alternativeName>
        <fullName evidence="11 13">L-threonylcarbamoyladenylate synthase</fullName>
    </alternativeName>
</protein>
<name>A0ABR2W4Q8_9FUNG</name>
<evidence type="ECO:0000313" key="15">
    <source>
        <dbReference type="EMBL" id="KAK9720072.1"/>
    </source>
</evidence>
<dbReference type="InterPro" id="IPR017945">
    <property type="entry name" value="DHBP_synth_RibB-like_a/b_dom"/>
</dbReference>
<keyword evidence="16" id="KW-1185">Reference proteome</keyword>
<organism evidence="15 16">
    <name type="scientific">Basidiobolus ranarum</name>
    <dbReference type="NCBI Taxonomy" id="34480"/>
    <lineage>
        <taxon>Eukaryota</taxon>
        <taxon>Fungi</taxon>
        <taxon>Fungi incertae sedis</taxon>
        <taxon>Zoopagomycota</taxon>
        <taxon>Entomophthoromycotina</taxon>
        <taxon>Basidiobolomycetes</taxon>
        <taxon>Basidiobolales</taxon>
        <taxon>Basidiobolaceae</taxon>
        <taxon>Basidiobolus</taxon>
    </lineage>
</organism>
<keyword evidence="10 13" id="KW-0067">ATP-binding</keyword>
<dbReference type="EC" id="2.7.7.87" evidence="3 13"/>
<dbReference type="Pfam" id="PF01300">
    <property type="entry name" value="Sua5_yciO_yrdC"/>
    <property type="match status" value="1"/>
</dbReference>
<sequence>MLLRGLRRHCFKVNIPYICTNPSAVRNIHTRCISVNNDCSKDSSSFGLQEAIRLLNEDQVVGIPTETVYGLGGNALSTEAVSKIFAAKNRPPDNPLIVHVSSLDMLRSILPNKLIPKQYMPLLDSFCPGPLTLLFPKSELIPDIVTCGQPTVAIRFPSHPVTLALIEQFGKPLAAPSANTSGKPSPTLAEHVCRDLNGKIPLVLDGGPCEIGVESTVLNGLVTPPVILRPGGVTYEQIRAVPGFEHVLVYQRDFIDKQLEEKPATPGMKYRHYSPEAPVILFERSKGIEETLHNIKSEIQGFSQKIGILRTSALPLNISSPEIVEHWLGDENHPEQVARELFKGLRDLDRLDVKLIIVEGIREDHEGLAVMNRLRKAASKIVTA</sequence>
<dbReference type="EMBL" id="JASJQH010007025">
    <property type="protein sequence ID" value="KAK9720072.1"/>
    <property type="molecule type" value="Genomic_DNA"/>
</dbReference>
<accession>A0ABR2W4Q8</accession>
<evidence type="ECO:0000256" key="9">
    <source>
        <dbReference type="ARBA" id="ARBA00022741"/>
    </source>
</evidence>
<evidence type="ECO:0000256" key="11">
    <source>
        <dbReference type="ARBA" id="ARBA00029774"/>
    </source>
</evidence>
<dbReference type="SUPFAM" id="SSF55821">
    <property type="entry name" value="YrdC/RibB"/>
    <property type="match status" value="1"/>
</dbReference>
<comment type="subcellular location">
    <subcellularLocation>
        <location evidence="1 13">Cytoplasm</location>
    </subcellularLocation>
</comment>
<keyword evidence="7 13" id="KW-0819">tRNA processing</keyword>
<evidence type="ECO:0000256" key="8">
    <source>
        <dbReference type="ARBA" id="ARBA00022695"/>
    </source>
</evidence>
<comment type="function">
    <text evidence="13">Required for the formation of a threonylcarbamoyl group on adenosine at position 37 (t(6)A37) in tRNAs that read codons beginning with adenine.</text>
</comment>
<dbReference type="InterPro" id="IPR005145">
    <property type="entry name" value="Sua5_C"/>
</dbReference>
<feature type="domain" description="YrdC-like" evidence="14">
    <location>
        <begin position="45"/>
        <end position="233"/>
    </location>
</feature>
<dbReference type="NCBIfam" id="TIGR00057">
    <property type="entry name" value="L-threonylcarbamoyladenylate synthase"/>
    <property type="match status" value="1"/>
</dbReference>
<dbReference type="InterPro" id="IPR010923">
    <property type="entry name" value="T(6)A37_SUA5"/>
</dbReference>
<dbReference type="InterPro" id="IPR038385">
    <property type="entry name" value="Sua5/YwlC_C"/>
</dbReference>
<dbReference type="Proteomes" id="UP001479436">
    <property type="component" value="Unassembled WGS sequence"/>
</dbReference>
<evidence type="ECO:0000256" key="1">
    <source>
        <dbReference type="ARBA" id="ARBA00004496"/>
    </source>
</evidence>
<evidence type="ECO:0000256" key="13">
    <source>
        <dbReference type="PIRNR" id="PIRNR004930"/>
    </source>
</evidence>
<comment type="caution">
    <text evidence="15">The sequence shown here is derived from an EMBL/GenBank/DDBJ whole genome shotgun (WGS) entry which is preliminary data.</text>
</comment>
<dbReference type="PROSITE" id="PS51163">
    <property type="entry name" value="YRDC"/>
    <property type="match status" value="1"/>
</dbReference>